<keyword evidence="5" id="KW-0190">Covalent protein-DNA linkage</keyword>
<comment type="similarity">
    <text evidence="1">Belongs to the SOS response-associated peptidase family.</text>
</comment>
<dbReference type="GO" id="GO:0106300">
    <property type="term" value="P:protein-DNA covalent cross-linking repair"/>
    <property type="evidence" value="ECO:0007669"/>
    <property type="project" value="InterPro"/>
</dbReference>
<accession>A0A0H5R214</accession>
<protein>
    <recommendedName>
        <fullName evidence="9">Abasic site processing protein</fullName>
    </recommendedName>
</protein>
<reference evidence="8" key="1">
    <citation type="submission" date="2015-04" db="EMBL/GenBank/DDBJ databases">
        <title>The genome sequence of the plant pathogenic Rhizarian Plasmodiophora brassicae reveals insights in its biotrophic life cycle and the origin of chitin synthesis.</title>
        <authorList>
            <person name="Schwelm A."/>
            <person name="Fogelqvist J."/>
            <person name="Knaust A."/>
            <person name="Julke S."/>
            <person name="Lilja T."/>
            <person name="Dhandapani V."/>
            <person name="Bonilla-Rosso G."/>
            <person name="Karlsson M."/>
            <person name="Shevchenko A."/>
            <person name="Choi S.R."/>
            <person name="Kim H.G."/>
            <person name="Park J.Y."/>
            <person name="Lim Y.P."/>
            <person name="Ludwig-Muller J."/>
            <person name="Dixelius C."/>
        </authorList>
    </citation>
    <scope>NUCLEOTIDE SEQUENCE</scope>
    <source>
        <tissue evidence="8">Potato root galls</tissue>
    </source>
</reference>
<dbReference type="InterPro" id="IPR036590">
    <property type="entry name" value="SRAP-like"/>
</dbReference>
<dbReference type="PANTHER" id="PTHR13604">
    <property type="entry name" value="DC12-RELATED"/>
    <property type="match status" value="1"/>
</dbReference>
<sequence>AALGLSDHELVALTGARLPAHNQHRPYNPSYNIHPTTATPIVRRHRDGYNLIENLAWGMVTSRSGASNRTIINARSETVDHKPMFKRFVDSGRCVMPTIGFYEWNPQKTPFMIKAGGYPITYLACIYDNDDRFAILTTEAAPAIASIHCRMPVVLEGEQVEMWIDTKQYSFDDCRSLLQPYKGELEYWQVAPLKGNDPSCIERVKAQPETQGIKKFFQPKTEKKPAALKT</sequence>
<evidence type="ECO:0008006" key="9">
    <source>
        <dbReference type="Google" id="ProtNLM"/>
    </source>
</evidence>
<proteinExistence type="inferred from homology"/>
<dbReference type="SUPFAM" id="SSF143081">
    <property type="entry name" value="BB1717-like"/>
    <property type="match status" value="1"/>
</dbReference>
<evidence type="ECO:0000313" key="8">
    <source>
        <dbReference type="EMBL" id="CRZ01859.1"/>
    </source>
</evidence>
<evidence type="ECO:0000256" key="6">
    <source>
        <dbReference type="ARBA" id="ARBA00023125"/>
    </source>
</evidence>
<keyword evidence="7" id="KW-0456">Lyase</keyword>
<evidence type="ECO:0000256" key="4">
    <source>
        <dbReference type="ARBA" id="ARBA00022801"/>
    </source>
</evidence>
<evidence type="ECO:0000256" key="5">
    <source>
        <dbReference type="ARBA" id="ARBA00023124"/>
    </source>
</evidence>
<dbReference type="GO" id="GO:0008233">
    <property type="term" value="F:peptidase activity"/>
    <property type="evidence" value="ECO:0007669"/>
    <property type="project" value="UniProtKB-KW"/>
</dbReference>
<dbReference type="Gene3D" id="3.90.1680.10">
    <property type="entry name" value="SOS response associated peptidase-like"/>
    <property type="match status" value="1"/>
</dbReference>
<keyword evidence="2" id="KW-0645">Protease</keyword>
<evidence type="ECO:0000256" key="2">
    <source>
        <dbReference type="ARBA" id="ARBA00022670"/>
    </source>
</evidence>
<name>A0A0H5R214_9EUKA</name>
<dbReference type="GO" id="GO:0006508">
    <property type="term" value="P:proteolysis"/>
    <property type="evidence" value="ECO:0007669"/>
    <property type="project" value="UniProtKB-KW"/>
</dbReference>
<feature type="non-terminal residue" evidence="8">
    <location>
        <position position="230"/>
    </location>
</feature>
<dbReference type="AlphaFoldDB" id="A0A0H5R214"/>
<evidence type="ECO:0000256" key="3">
    <source>
        <dbReference type="ARBA" id="ARBA00022763"/>
    </source>
</evidence>
<feature type="non-terminal residue" evidence="8">
    <location>
        <position position="1"/>
    </location>
</feature>
<organism evidence="8">
    <name type="scientific">Spongospora subterranea</name>
    <dbReference type="NCBI Taxonomy" id="70186"/>
    <lineage>
        <taxon>Eukaryota</taxon>
        <taxon>Sar</taxon>
        <taxon>Rhizaria</taxon>
        <taxon>Endomyxa</taxon>
        <taxon>Phytomyxea</taxon>
        <taxon>Plasmodiophorida</taxon>
        <taxon>Plasmodiophoridae</taxon>
        <taxon>Spongospora</taxon>
    </lineage>
</organism>
<evidence type="ECO:0000256" key="1">
    <source>
        <dbReference type="ARBA" id="ARBA00008136"/>
    </source>
</evidence>
<dbReference type="PANTHER" id="PTHR13604:SF0">
    <property type="entry name" value="ABASIC SITE PROCESSING PROTEIN HMCES"/>
    <property type="match status" value="1"/>
</dbReference>
<evidence type="ECO:0000256" key="7">
    <source>
        <dbReference type="ARBA" id="ARBA00023239"/>
    </source>
</evidence>
<keyword evidence="6" id="KW-0238">DNA-binding</keyword>
<dbReference type="EMBL" id="HACM01001417">
    <property type="protein sequence ID" value="CRZ01859.1"/>
    <property type="molecule type" value="Transcribed_RNA"/>
</dbReference>
<keyword evidence="4" id="KW-0378">Hydrolase</keyword>
<dbReference type="Pfam" id="PF02586">
    <property type="entry name" value="SRAP"/>
    <property type="match status" value="1"/>
</dbReference>
<dbReference type="GO" id="GO:0003697">
    <property type="term" value="F:single-stranded DNA binding"/>
    <property type="evidence" value="ECO:0007669"/>
    <property type="project" value="InterPro"/>
</dbReference>
<dbReference type="GO" id="GO:0016829">
    <property type="term" value="F:lyase activity"/>
    <property type="evidence" value="ECO:0007669"/>
    <property type="project" value="UniProtKB-KW"/>
</dbReference>
<dbReference type="InterPro" id="IPR003738">
    <property type="entry name" value="SRAP"/>
</dbReference>
<keyword evidence="3" id="KW-0227">DNA damage</keyword>